<evidence type="ECO:0000313" key="4">
    <source>
        <dbReference type="Proteomes" id="UP001499841"/>
    </source>
</evidence>
<dbReference type="Proteomes" id="UP001499841">
    <property type="component" value="Unassembled WGS sequence"/>
</dbReference>
<evidence type="ECO:0008006" key="5">
    <source>
        <dbReference type="Google" id="ProtNLM"/>
    </source>
</evidence>
<feature type="region of interest" description="Disordered" evidence="1">
    <location>
        <begin position="29"/>
        <end position="48"/>
    </location>
</feature>
<feature type="signal peptide" evidence="2">
    <location>
        <begin position="1"/>
        <end position="24"/>
    </location>
</feature>
<keyword evidence="4" id="KW-1185">Reference proteome</keyword>
<organism evidence="3 4">
    <name type="scientific">Georgenia daeguensis</name>
    <dbReference type="NCBI Taxonomy" id="908355"/>
    <lineage>
        <taxon>Bacteria</taxon>
        <taxon>Bacillati</taxon>
        <taxon>Actinomycetota</taxon>
        <taxon>Actinomycetes</taxon>
        <taxon>Micrococcales</taxon>
        <taxon>Bogoriellaceae</taxon>
        <taxon>Georgenia</taxon>
    </lineage>
</organism>
<accession>A0ABP6UPE3</accession>
<gene>
    <name evidence="3" type="ORF">GCM10022262_38410</name>
</gene>
<feature type="chain" id="PRO_5046807832" description="Copper amine oxidase" evidence="2">
    <location>
        <begin position="25"/>
        <end position="433"/>
    </location>
</feature>
<reference evidence="4" key="1">
    <citation type="journal article" date="2019" name="Int. J. Syst. Evol. Microbiol.">
        <title>The Global Catalogue of Microorganisms (GCM) 10K type strain sequencing project: providing services to taxonomists for standard genome sequencing and annotation.</title>
        <authorList>
            <consortium name="The Broad Institute Genomics Platform"/>
            <consortium name="The Broad Institute Genome Sequencing Center for Infectious Disease"/>
            <person name="Wu L."/>
            <person name="Ma J."/>
        </authorList>
    </citation>
    <scope>NUCLEOTIDE SEQUENCE [LARGE SCALE GENOMIC DNA]</scope>
    <source>
        <strain evidence="4">JCM 17459</strain>
    </source>
</reference>
<evidence type="ECO:0000313" key="3">
    <source>
        <dbReference type="EMBL" id="GAA3510622.1"/>
    </source>
</evidence>
<keyword evidence="2" id="KW-0732">Signal</keyword>
<evidence type="ECO:0000256" key="2">
    <source>
        <dbReference type="SAM" id="SignalP"/>
    </source>
</evidence>
<sequence>MRTIRPTATLAAALALTLAGCAGGNDGDTADAGAAPASTQTQEPMTEPAEEAPAAVMPMGTGDPFADTRTAAQHMPETAATLAGGFASALEIPGATDSAAAGLRAELTALLQEHVYLAGIAVATAYTTAPDSEEFAAAAATLDANSVALSEAVTSLAGEERGTAFLGLWREHIGYFVDYAVATKGGDTAGQEEALASLEAYTVEAGAFFEEVSGGELPAGDVAESLRMHVSTLSTAIDDLAAGSPEAYASLQAAAGHVVEGAGVIATGLSAAGGLEGDPNDDAAVLRAQLTAALQEHVYLAGISVFTAYTTEGGTGSEAFQAAAATLDGNSVALSEAVGTLAGAEQGTAFLDLWREHIGYFVDYAEAAAGDDDAAATAALTELDGYRGEAGAFFAEISAGELPADAVAEGLAMHVQTLAGAIDSLDQALVEAG</sequence>
<comment type="caution">
    <text evidence="3">The sequence shown here is derived from an EMBL/GenBank/DDBJ whole genome shotgun (WGS) entry which is preliminary data.</text>
</comment>
<name>A0ABP6UPE3_9MICO</name>
<dbReference type="PROSITE" id="PS51257">
    <property type="entry name" value="PROKAR_LIPOPROTEIN"/>
    <property type="match status" value="1"/>
</dbReference>
<feature type="compositionally biased region" description="Low complexity" evidence="1">
    <location>
        <begin position="30"/>
        <end position="48"/>
    </location>
</feature>
<dbReference type="EMBL" id="BAABBA010000030">
    <property type="protein sequence ID" value="GAA3510622.1"/>
    <property type="molecule type" value="Genomic_DNA"/>
</dbReference>
<protein>
    <recommendedName>
        <fullName evidence="5">Copper amine oxidase</fullName>
    </recommendedName>
</protein>
<proteinExistence type="predicted"/>
<dbReference type="RefSeq" id="WP_345044910.1">
    <property type="nucleotide sequence ID" value="NZ_BAABBA010000030.1"/>
</dbReference>
<evidence type="ECO:0000256" key="1">
    <source>
        <dbReference type="SAM" id="MobiDB-lite"/>
    </source>
</evidence>